<organism evidence="3 4">
    <name type="scientific">Apiotrichum porosum</name>
    <dbReference type="NCBI Taxonomy" id="105984"/>
    <lineage>
        <taxon>Eukaryota</taxon>
        <taxon>Fungi</taxon>
        <taxon>Dikarya</taxon>
        <taxon>Basidiomycota</taxon>
        <taxon>Agaricomycotina</taxon>
        <taxon>Tremellomycetes</taxon>
        <taxon>Trichosporonales</taxon>
        <taxon>Trichosporonaceae</taxon>
        <taxon>Apiotrichum</taxon>
    </lineage>
</organism>
<evidence type="ECO:0000313" key="4">
    <source>
        <dbReference type="Proteomes" id="UP000279236"/>
    </source>
</evidence>
<gene>
    <name evidence="3" type="ORF">EHS24_004554</name>
</gene>
<dbReference type="Proteomes" id="UP000279236">
    <property type="component" value="Unassembled WGS sequence"/>
</dbReference>
<keyword evidence="1" id="KW-0175">Coiled coil</keyword>
<evidence type="ECO:0000256" key="1">
    <source>
        <dbReference type="SAM" id="Coils"/>
    </source>
</evidence>
<evidence type="ECO:0000313" key="3">
    <source>
        <dbReference type="EMBL" id="RSH86312.1"/>
    </source>
</evidence>
<protein>
    <submittedName>
        <fullName evidence="3">Uncharacterized protein</fullName>
    </submittedName>
</protein>
<dbReference type="AlphaFoldDB" id="A0A427Y5G9"/>
<feature type="region of interest" description="Disordered" evidence="2">
    <location>
        <begin position="1"/>
        <end position="62"/>
    </location>
</feature>
<feature type="coiled-coil region" evidence="1">
    <location>
        <begin position="70"/>
        <end position="153"/>
    </location>
</feature>
<proteinExistence type="predicted"/>
<comment type="caution">
    <text evidence="3">The sequence shown here is derived from an EMBL/GenBank/DDBJ whole genome shotgun (WGS) entry which is preliminary data.</text>
</comment>
<sequence length="231" mass="25866">MGNVPSQPAHPPRAFLPPPPPIPTRPVHLAATKRKAHLPLKGAGSAGDTKRIKVSEDDDDDDDIQDVTEIQSLKETIDKKTLKIKRQADEITHFHVTLKKHKNEKKTLIDRLDQLSTTLEEKSLQLDHVAKLKESFQAENVRLKKEMETLKADHARPQQQHGNGVALKSNNENVRPQQQQTMGVANKFNSMNVRPQQQHTTGVAHKSNNKASENVRPQQQTGAMADQPQNV</sequence>
<dbReference type="EMBL" id="RSCE01000002">
    <property type="protein sequence ID" value="RSH86312.1"/>
    <property type="molecule type" value="Genomic_DNA"/>
</dbReference>
<feature type="region of interest" description="Disordered" evidence="2">
    <location>
        <begin position="196"/>
        <end position="231"/>
    </location>
</feature>
<reference evidence="3 4" key="1">
    <citation type="submission" date="2018-11" db="EMBL/GenBank/DDBJ databases">
        <title>Genome sequence of Apiotrichum porosum DSM 27194.</title>
        <authorList>
            <person name="Aliyu H."/>
            <person name="Gorte O."/>
            <person name="Ochsenreither K."/>
        </authorList>
    </citation>
    <scope>NUCLEOTIDE SEQUENCE [LARGE SCALE GENOMIC DNA]</scope>
    <source>
        <strain evidence="3 4">DSM 27194</strain>
    </source>
</reference>
<accession>A0A427Y5G9</accession>
<feature type="compositionally biased region" description="Pro residues" evidence="2">
    <location>
        <begin position="8"/>
        <end position="24"/>
    </location>
</feature>
<dbReference type="RefSeq" id="XP_028479097.1">
    <property type="nucleotide sequence ID" value="XM_028620125.1"/>
</dbReference>
<keyword evidence="4" id="KW-1185">Reference proteome</keyword>
<name>A0A427Y5G9_9TREE</name>
<feature type="compositionally biased region" description="Polar residues" evidence="2">
    <location>
        <begin position="209"/>
        <end position="231"/>
    </location>
</feature>
<evidence type="ECO:0000256" key="2">
    <source>
        <dbReference type="SAM" id="MobiDB-lite"/>
    </source>
</evidence>
<dbReference type="GeneID" id="39589097"/>